<dbReference type="VEuPathDB" id="FungiDB:CHGG_04630"/>
<dbReference type="HOGENOM" id="CLU_754396_0_0_1"/>
<dbReference type="Proteomes" id="UP000001056">
    <property type="component" value="Unassembled WGS sequence"/>
</dbReference>
<dbReference type="InParanoid" id="Q2H0R6"/>
<gene>
    <name evidence="2" type="ORF">CHGG_04630</name>
</gene>
<feature type="region of interest" description="Disordered" evidence="1">
    <location>
        <begin position="48"/>
        <end position="109"/>
    </location>
</feature>
<name>Q2H0R6_CHAGB</name>
<reference evidence="3" key="1">
    <citation type="journal article" date="2015" name="Genome Announc.">
        <title>Draft genome sequence of the cellulolytic fungus Chaetomium globosum.</title>
        <authorList>
            <person name="Cuomo C.A."/>
            <person name="Untereiner W.A."/>
            <person name="Ma L.-J."/>
            <person name="Grabherr M."/>
            <person name="Birren B.W."/>
        </authorList>
    </citation>
    <scope>NUCLEOTIDE SEQUENCE [LARGE SCALE GENOMIC DNA]</scope>
    <source>
        <strain evidence="3">ATCC 6205 / CBS 148.51 / DSM 1962 / NBRC 6347 / NRRL 1970</strain>
    </source>
</reference>
<proteinExistence type="predicted"/>
<dbReference type="RefSeq" id="XP_001223844.1">
    <property type="nucleotide sequence ID" value="XM_001223843.1"/>
</dbReference>
<feature type="compositionally biased region" description="Polar residues" evidence="1">
    <location>
        <begin position="76"/>
        <end position="86"/>
    </location>
</feature>
<evidence type="ECO:0000313" key="3">
    <source>
        <dbReference type="Proteomes" id="UP000001056"/>
    </source>
</evidence>
<keyword evidence="3" id="KW-1185">Reference proteome</keyword>
<dbReference type="EMBL" id="CH408032">
    <property type="protein sequence ID" value="EAQ88011.1"/>
    <property type="molecule type" value="Genomic_DNA"/>
</dbReference>
<dbReference type="GeneID" id="4392913"/>
<evidence type="ECO:0000313" key="2">
    <source>
        <dbReference type="EMBL" id="EAQ88011.1"/>
    </source>
</evidence>
<sequence length="367" mass="39297">MPSAIDISRVCQKATAVGNGRVSGRGIAHPPRLGVGLQYRFPYRRSLGSPMTARLSRGRRGTRPGAEIPGGRVAERQQSTSYTTASDRGRVGEQPAGPSPRCGEPGADCDYGGRDNGGLDTFGFSSSAVIKAFGWPSPDLRSAAEMVVKYKGLIASIRTEASFGAQSENCSTRPRARPPSSQVGAVVQTVCALVAGAMILSRLGTKSSPDVGWKELLEGFSSSTTNPFWSNTAESPSVGLTWFDSQEIVRSDARSCRIYAKSRVTEFGNALERRLCLEPKRNSRCVADYPAMRLPGECKKMEGAGLMAVACCVSGSTAAEFPTSRRESLAICPITGIDWFGFLFLEFQVRRRGGPVGEPVGEPVRID</sequence>
<protein>
    <submittedName>
        <fullName evidence="2">Uncharacterized protein</fullName>
    </submittedName>
</protein>
<accession>Q2H0R6</accession>
<dbReference type="AlphaFoldDB" id="Q2H0R6"/>
<organism evidence="2 3">
    <name type="scientific">Chaetomium globosum (strain ATCC 6205 / CBS 148.51 / DSM 1962 / NBRC 6347 / NRRL 1970)</name>
    <name type="common">Soil fungus</name>
    <dbReference type="NCBI Taxonomy" id="306901"/>
    <lineage>
        <taxon>Eukaryota</taxon>
        <taxon>Fungi</taxon>
        <taxon>Dikarya</taxon>
        <taxon>Ascomycota</taxon>
        <taxon>Pezizomycotina</taxon>
        <taxon>Sordariomycetes</taxon>
        <taxon>Sordariomycetidae</taxon>
        <taxon>Sordariales</taxon>
        <taxon>Chaetomiaceae</taxon>
        <taxon>Chaetomium</taxon>
    </lineage>
</organism>
<evidence type="ECO:0000256" key="1">
    <source>
        <dbReference type="SAM" id="MobiDB-lite"/>
    </source>
</evidence>